<dbReference type="Pfam" id="PF00067">
    <property type="entry name" value="p450"/>
    <property type="match status" value="1"/>
</dbReference>
<reference evidence="4" key="1">
    <citation type="submission" date="2023-10" db="EMBL/GenBank/DDBJ databases">
        <title>Genome assembly of Pristionchus species.</title>
        <authorList>
            <person name="Yoshida K."/>
            <person name="Sommer R.J."/>
        </authorList>
    </citation>
    <scope>NUCLEOTIDE SEQUENCE</scope>
    <source>
        <strain evidence="4">RS0144</strain>
    </source>
</reference>
<dbReference type="InterPro" id="IPR036396">
    <property type="entry name" value="Cyt_P450_sf"/>
</dbReference>
<dbReference type="AlphaFoldDB" id="A0AAV5TCV7"/>
<evidence type="ECO:0000256" key="1">
    <source>
        <dbReference type="ARBA" id="ARBA00010617"/>
    </source>
</evidence>
<comment type="caution">
    <text evidence="4">The sequence shown here is derived from an EMBL/GenBank/DDBJ whole genome shotgun (WGS) entry which is preliminary data.</text>
</comment>
<dbReference type="GO" id="GO:0016705">
    <property type="term" value="F:oxidoreductase activity, acting on paired donors, with incorporation or reduction of molecular oxygen"/>
    <property type="evidence" value="ECO:0007669"/>
    <property type="project" value="InterPro"/>
</dbReference>
<dbReference type="GO" id="GO:0004497">
    <property type="term" value="F:monooxygenase activity"/>
    <property type="evidence" value="ECO:0007669"/>
    <property type="project" value="UniProtKB-KW"/>
</dbReference>
<evidence type="ECO:0000256" key="3">
    <source>
        <dbReference type="SAM" id="Phobius"/>
    </source>
</evidence>
<keyword evidence="3" id="KW-0812">Transmembrane</keyword>
<dbReference type="SUPFAM" id="SSF48264">
    <property type="entry name" value="Cytochrome P450"/>
    <property type="match status" value="1"/>
</dbReference>
<dbReference type="GO" id="GO:0020037">
    <property type="term" value="F:heme binding"/>
    <property type="evidence" value="ECO:0007669"/>
    <property type="project" value="InterPro"/>
</dbReference>
<dbReference type="InterPro" id="IPR001128">
    <property type="entry name" value="Cyt_P450"/>
</dbReference>
<evidence type="ECO:0000313" key="4">
    <source>
        <dbReference type="EMBL" id="GMS92995.1"/>
    </source>
</evidence>
<dbReference type="Gene3D" id="1.10.630.10">
    <property type="entry name" value="Cytochrome P450"/>
    <property type="match status" value="1"/>
</dbReference>
<dbReference type="PANTHER" id="PTHR24284:SF1">
    <property type="entry name" value="CYTOCHROME P450 FAMILY"/>
    <property type="match status" value="1"/>
</dbReference>
<dbReference type="PANTHER" id="PTHR24284">
    <property type="entry name" value="CYTOCHROME P450 FAMILY"/>
    <property type="match status" value="1"/>
</dbReference>
<dbReference type="EMBL" id="BTSX01000004">
    <property type="protein sequence ID" value="GMS92995.1"/>
    <property type="molecule type" value="Genomic_DNA"/>
</dbReference>
<keyword evidence="5" id="KW-1185">Reference proteome</keyword>
<protein>
    <recommendedName>
        <fullName evidence="6">Cytochrome P450</fullName>
    </recommendedName>
</protein>
<proteinExistence type="inferred from homology"/>
<keyword evidence="3" id="KW-1133">Transmembrane helix</keyword>
<accession>A0AAV5TCV7</accession>
<evidence type="ECO:0000313" key="5">
    <source>
        <dbReference type="Proteomes" id="UP001432027"/>
    </source>
</evidence>
<feature type="non-terminal residue" evidence="4">
    <location>
        <position position="1"/>
    </location>
</feature>
<keyword evidence="2" id="KW-0503">Monooxygenase</keyword>
<comment type="similarity">
    <text evidence="1">Belongs to the cytochrome P450 family.</text>
</comment>
<dbReference type="Proteomes" id="UP001432027">
    <property type="component" value="Unassembled WGS sequence"/>
</dbReference>
<dbReference type="GO" id="GO:0005506">
    <property type="term" value="F:iron ion binding"/>
    <property type="evidence" value="ECO:0007669"/>
    <property type="project" value="InterPro"/>
</dbReference>
<keyword evidence="2" id="KW-0560">Oxidoreductase</keyword>
<name>A0AAV5TCV7_9BILA</name>
<gene>
    <name evidence="4" type="ORF">PENTCL1PPCAC_15170</name>
</gene>
<sequence length="112" mass="12887">TAMIFYALLGSLTLFVYGLIKYYRFIGKYPKGPFPLPFIGNFLEIDWKAEHKSFKRLGDLQNGLYTLFSPIPFVQITDPDILREAFVEKGEDFIGRPENEVIEEVFTMAPNA</sequence>
<evidence type="ECO:0000256" key="2">
    <source>
        <dbReference type="ARBA" id="ARBA00023033"/>
    </source>
</evidence>
<organism evidence="4 5">
    <name type="scientific">Pristionchus entomophagus</name>
    <dbReference type="NCBI Taxonomy" id="358040"/>
    <lineage>
        <taxon>Eukaryota</taxon>
        <taxon>Metazoa</taxon>
        <taxon>Ecdysozoa</taxon>
        <taxon>Nematoda</taxon>
        <taxon>Chromadorea</taxon>
        <taxon>Rhabditida</taxon>
        <taxon>Rhabditina</taxon>
        <taxon>Diplogasteromorpha</taxon>
        <taxon>Diplogasteroidea</taxon>
        <taxon>Neodiplogasteridae</taxon>
        <taxon>Pristionchus</taxon>
    </lineage>
</organism>
<keyword evidence="3" id="KW-0472">Membrane</keyword>
<evidence type="ECO:0008006" key="6">
    <source>
        <dbReference type="Google" id="ProtNLM"/>
    </source>
</evidence>
<feature type="transmembrane region" description="Helical" evidence="3">
    <location>
        <begin position="6"/>
        <end position="23"/>
    </location>
</feature>